<dbReference type="RefSeq" id="WP_121897516.1">
    <property type="nucleotide sequence ID" value="NZ_RCNT01000003.1"/>
</dbReference>
<name>A0A3L9Y2Q5_9RHOB</name>
<feature type="transmembrane region" description="Helical" evidence="1">
    <location>
        <begin position="124"/>
        <end position="148"/>
    </location>
</feature>
<comment type="caution">
    <text evidence="2">The sequence shown here is derived from an EMBL/GenBank/DDBJ whole genome shotgun (WGS) entry which is preliminary data.</text>
</comment>
<gene>
    <name evidence="2" type="ORF">D9R08_08085</name>
</gene>
<keyword evidence="1" id="KW-0472">Membrane</keyword>
<reference evidence="2 3" key="1">
    <citation type="submission" date="2018-10" db="EMBL/GenBank/DDBJ databases">
        <authorList>
            <person name="Jung H.S."/>
            <person name="Jeon C.O."/>
        </authorList>
    </citation>
    <scope>NUCLEOTIDE SEQUENCE [LARGE SCALE GENOMIC DNA]</scope>
    <source>
        <strain evidence="2 3">MA-7-27</strain>
    </source>
</reference>
<dbReference type="EMBL" id="RCNT01000003">
    <property type="protein sequence ID" value="RMA42732.1"/>
    <property type="molecule type" value="Genomic_DNA"/>
</dbReference>
<feature type="transmembrane region" description="Helical" evidence="1">
    <location>
        <begin position="227"/>
        <end position="250"/>
    </location>
</feature>
<feature type="transmembrane region" description="Helical" evidence="1">
    <location>
        <begin position="31"/>
        <end position="52"/>
    </location>
</feature>
<keyword evidence="1" id="KW-1133">Transmembrane helix</keyword>
<proteinExistence type="predicted"/>
<evidence type="ECO:0000256" key="1">
    <source>
        <dbReference type="SAM" id="Phobius"/>
    </source>
</evidence>
<keyword evidence="3" id="KW-1185">Reference proteome</keyword>
<dbReference type="OrthoDB" id="7704812at2"/>
<feature type="transmembrane region" description="Helical" evidence="1">
    <location>
        <begin position="201"/>
        <end position="220"/>
    </location>
</feature>
<keyword evidence="1" id="KW-0812">Transmembrane</keyword>
<organism evidence="2 3">
    <name type="scientific">Rhodophyticola porphyridii</name>
    <dbReference type="NCBI Taxonomy" id="1852017"/>
    <lineage>
        <taxon>Bacteria</taxon>
        <taxon>Pseudomonadati</taxon>
        <taxon>Pseudomonadota</taxon>
        <taxon>Alphaproteobacteria</taxon>
        <taxon>Rhodobacterales</taxon>
        <taxon>Roseobacteraceae</taxon>
        <taxon>Rhodophyticola</taxon>
    </lineage>
</organism>
<evidence type="ECO:0000313" key="3">
    <source>
        <dbReference type="Proteomes" id="UP000281343"/>
    </source>
</evidence>
<feature type="transmembrane region" description="Helical" evidence="1">
    <location>
        <begin position="73"/>
        <end position="95"/>
    </location>
</feature>
<accession>A0A3L9Y2Q5</accession>
<dbReference type="AlphaFoldDB" id="A0A3L9Y2Q5"/>
<feature type="transmembrane region" description="Helical" evidence="1">
    <location>
        <begin position="160"/>
        <end position="181"/>
    </location>
</feature>
<protein>
    <submittedName>
        <fullName evidence="2">Uncharacterized protein</fullName>
    </submittedName>
</protein>
<sequence length="260" mass="28799">MDYGYQLLRHVVQQVFGNLGQAARLTLFLTILPYALTVALVIPLAGPVLIAMDQTAPGYHEEVERFEAYFLEYTGTVLLYVLLLLVVSAICYAWAAVGWHRYVLLEERGGVLLPNWNWSFVARYLWAGFRIFMIALALSVVSGVIWAMTQSPSVFSFRSLGVTIGFLWVVTRIGLILPSAALGKPMRIGESWSLTRPVSGAILLPIIVIPSVFALLNGALQFVPLIGLVLVFFVLWLQLLVNLALMTTLYGNLVEGRALN</sequence>
<evidence type="ECO:0000313" key="2">
    <source>
        <dbReference type="EMBL" id="RMA42732.1"/>
    </source>
</evidence>
<dbReference type="Proteomes" id="UP000281343">
    <property type="component" value="Unassembled WGS sequence"/>
</dbReference>